<gene>
    <name evidence="2" type="ORF">PG997_012095</name>
</gene>
<evidence type="ECO:0000313" key="2">
    <source>
        <dbReference type="EMBL" id="KAK8065348.1"/>
    </source>
</evidence>
<dbReference type="EMBL" id="JAQQWN010000009">
    <property type="protein sequence ID" value="KAK8065348.1"/>
    <property type="molecule type" value="Genomic_DNA"/>
</dbReference>
<accession>A0ABR1V2E6</accession>
<sequence>MFDIPEAKRVRREDLYSSASSDADDDDLMGQDGQVDTELRERLRAQLAGLLDLDILSPSSLPAPGVADTPAQKSGTAVASDEGANGPPAGTNGELLATDESNPDEVAFTFRLFRDEEPSHTVVIKQGDETQVGGKAEFVVPRRPQSYYLAGKPDQETMAQYKFAAVSTEYLLANAKQRKWGLEKPWRVTKITVTADKNAKTLPDAGGAEDTTMGESKKTRPGKKRRVLLRTREKAKREKEEAAKKKLADKEEHLKEKKKRLNRAKKLKRREKQRKRKAPVEEVRMNQARERRVRNENGSSRIYSMCCLPNMYAR</sequence>
<name>A0ABR1V2E6_9PEZI</name>
<comment type="caution">
    <text evidence="2">The sequence shown here is derived from an EMBL/GenBank/DDBJ whole genome shotgun (WGS) entry which is preliminary data.</text>
</comment>
<dbReference type="RefSeq" id="XP_066662101.1">
    <property type="nucleotide sequence ID" value="XM_066816409.1"/>
</dbReference>
<feature type="compositionally biased region" description="Basic residues" evidence="1">
    <location>
        <begin position="256"/>
        <end position="277"/>
    </location>
</feature>
<feature type="region of interest" description="Disordered" evidence="1">
    <location>
        <begin position="1"/>
        <end position="37"/>
    </location>
</feature>
<feature type="compositionally biased region" description="Basic residues" evidence="1">
    <location>
        <begin position="219"/>
        <end position="229"/>
    </location>
</feature>
<dbReference type="Pfam" id="PF09428">
    <property type="entry name" value="DUF2011"/>
    <property type="match status" value="1"/>
</dbReference>
<reference evidence="2 3" key="1">
    <citation type="submission" date="2023-01" db="EMBL/GenBank/DDBJ databases">
        <title>Analysis of 21 Apiospora genomes using comparative genomics revels a genus with tremendous synthesis potential of carbohydrate active enzymes and secondary metabolites.</title>
        <authorList>
            <person name="Sorensen T."/>
        </authorList>
    </citation>
    <scope>NUCLEOTIDE SEQUENCE [LARGE SCALE GENOMIC DNA]</scope>
    <source>
        <strain evidence="2 3">CBS 114990</strain>
    </source>
</reference>
<proteinExistence type="predicted"/>
<dbReference type="GeneID" id="92049469"/>
<evidence type="ECO:0000256" key="1">
    <source>
        <dbReference type="SAM" id="MobiDB-lite"/>
    </source>
</evidence>
<dbReference type="InterPro" id="IPR018555">
    <property type="entry name" value="C630.06c-like"/>
</dbReference>
<feature type="compositionally biased region" description="Basic and acidic residues" evidence="1">
    <location>
        <begin position="1"/>
        <end position="15"/>
    </location>
</feature>
<feature type="compositionally biased region" description="Basic and acidic residues" evidence="1">
    <location>
        <begin position="278"/>
        <end position="295"/>
    </location>
</feature>
<dbReference type="Proteomes" id="UP001433268">
    <property type="component" value="Unassembled WGS sequence"/>
</dbReference>
<feature type="region of interest" description="Disordered" evidence="1">
    <location>
        <begin position="200"/>
        <end position="296"/>
    </location>
</feature>
<feature type="compositionally biased region" description="Basic and acidic residues" evidence="1">
    <location>
        <begin position="230"/>
        <end position="255"/>
    </location>
</feature>
<organism evidence="2 3">
    <name type="scientific">Apiospora hydei</name>
    <dbReference type="NCBI Taxonomy" id="1337664"/>
    <lineage>
        <taxon>Eukaryota</taxon>
        <taxon>Fungi</taxon>
        <taxon>Dikarya</taxon>
        <taxon>Ascomycota</taxon>
        <taxon>Pezizomycotina</taxon>
        <taxon>Sordariomycetes</taxon>
        <taxon>Xylariomycetidae</taxon>
        <taxon>Amphisphaeriales</taxon>
        <taxon>Apiosporaceae</taxon>
        <taxon>Apiospora</taxon>
    </lineage>
</organism>
<evidence type="ECO:0000313" key="3">
    <source>
        <dbReference type="Proteomes" id="UP001433268"/>
    </source>
</evidence>
<protein>
    <submittedName>
        <fullName evidence="2">Uncharacterized protein</fullName>
    </submittedName>
</protein>
<feature type="region of interest" description="Disordered" evidence="1">
    <location>
        <begin position="54"/>
        <end position="101"/>
    </location>
</feature>
<keyword evidence="3" id="KW-1185">Reference proteome</keyword>